<dbReference type="InterPro" id="IPR036249">
    <property type="entry name" value="Thioredoxin-like_sf"/>
</dbReference>
<dbReference type="AlphaFoldDB" id="A0A9P6GP64"/>
<dbReference type="SFLD" id="SFLDG01150">
    <property type="entry name" value="Main.1:_Beta-like"/>
    <property type="match status" value="1"/>
</dbReference>
<proteinExistence type="inferred from homology"/>
<dbReference type="PANTHER" id="PTHR44051:SF8">
    <property type="entry name" value="GLUTATHIONE S-TRANSFERASE GSTA"/>
    <property type="match status" value="1"/>
</dbReference>
<organism evidence="4 5">
    <name type="scientific">Paraphaeosphaeria minitans</name>
    <dbReference type="NCBI Taxonomy" id="565426"/>
    <lineage>
        <taxon>Eukaryota</taxon>
        <taxon>Fungi</taxon>
        <taxon>Dikarya</taxon>
        <taxon>Ascomycota</taxon>
        <taxon>Pezizomycotina</taxon>
        <taxon>Dothideomycetes</taxon>
        <taxon>Pleosporomycetidae</taxon>
        <taxon>Pleosporales</taxon>
        <taxon>Massarineae</taxon>
        <taxon>Didymosphaeriaceae</taxon>
        <taxon>Paraphaeosphaeria</taxon>
    </lineage>
</organism>
<reference evidence="4" key="1">
    <citation type="journal article" date="2020" name="Mol. Plant Microbe Interact.">
        <title>Genome Sequence of the Biocontrol Agent Coniothyrium minitans strain Conio (IMI 134523).</title>
        <authorList>
            <person name="Patel D."/>
            <person name="Shittu T.A."/>
            <person name="Baroncelli R."/>
            <person name="Muthumeenakshi S."/>
            <person name="Osborne T.H."/>
            <person name="Janganan T.K."/>
            <person name="Sreenivasaprasad S."/>
        </authorList>
    </citation>
    <scope>NUCLEOTIDE SEQUENCE</scope>
    <source>
        <strain evidence="4">Conio</strain>
    </source>
</reference>
<accession>A0A9P6GP64</accession>
<dbReference type="Pfam" id="PF13409">
    <property type="entry name" value="GST_N_2"/>
    <property type="match status" value="1"/>
</dbReference>
<dbReference type="CDD" id="cd03188">
    <property type="entry name" value="GST_C_Beta"/>
    <property type="match status" value="1"/>
</dbReference>
<name>A0A9P6GP64_9PLEO</name>
<evidence type="ECO:0000313" key="4">
    <source>
        <dbReference type="EMBL" id="KAF9739281.1"/>
    </source>
</evidence>
<evidence type="ECO:0000259" key="2">
    <source>
        <dbReference type="PROSITE" id="PS50404"/>
    </source>
</evidence>
<evidence type="ECO:0000313" key="5">
    <source>
        <dbReference type="Proteomes" id="UP000756921"/>
    </source>
</evidence>
<dbReference type="PROSITE" id="PS50405">
    <property type="entry name" value="GST_CTER"/>
    <property type="match status" value="1"/>
</dbReference>
<keyword evidence="5" id="KW-1185">Reference proteome</keyword>
<evidence type="ECO:0000256" key="1">
    <source>
        <dbReference type="ARBA" id="ARBA00007409"/>
    </source>
</evidence>
<dbReference type="PROSITE" id="PS50404">
    <property type="entry name" value="GST_NTER"/>
    <property type="match status" value="1"/>
</dbReference>
<dbReference type="InterPro" id="IPR010987">
    <property type="entry name" value="Glutathione-S-Trfase_C-like"/>
</dbReference>
<comment type="similarity">
    <text evidence="1">Belongs to the GST superfamily.</text>
</comment>
<dbReference type="InterPro" id="IPR036282">
    <property type="entry name" value="Glutathione-S-Trfase_C_sf"/>
</dbReference>
<dbReference type="OrthoDB" id="2309723at2759"/>
<dbReference type="SFLD" id="SFLDG00358">
    <property type="entry name" value="Main_(cytGST)"/>
    <property type="match status" value="1"/>
</dbReference>
<dbReference type="SFLD" id="SFLDS00019">
    <property type="entry name" value="Glutathione_Transferase_(cytos"/>
    <property type="match status" value="1"/>
</dbReference>
<feature type="domain" description="GST C-terminal" evidence="3">
    <location>
        <begin position="92"/>
        <end position="218"/>
    </location>
</feature>
<dbReference type="PANTHER" id="PTHR44051">
    <property type="entry name" value="GLUTATHIONE S-TRANSFERASE-RELATED"/>
    <property type="match status" value="1"/>
</dbReference>
<evidence type="ECO:0000259" key="3">
    <source>
        <dbReference type="PROSITE" id="PS50405"/>
    </source>
</evidence>
<dbReference type="Gene3D" id="3.40.30.10">
    <property type="entry name" value="Glutaredoxin"/>
    <property type="match status" value="1"/>
</dbReference>
<dbReference type="InterPro" id="IPR004046">
    <property type="entry name" value="GST_C"/>
</dbReference>
<dbReference type="CDD" id="cd03057">
    <property type="entry name" value="GST_N_Beta"/>
    <property type="match status" value="1"/>
</dbReference>
<dbReference type="InterPro" id="IPR004045">
    <property type="entry name" value="Glutathione_S-Trfase_N"/>
</dbReference>
<dbReference type="Pfam" id="PF00043">
    <property type="entry name" value="GST_C"/>
    <property type="match status" value="1"/>
</dbReference>
<dbReference type="EMBL" id="WJXW01000002">
    <property type="protein sequence ID" value="KAF9739281.1"/>
    <property type="molecule type" value="Genomic_DNA"/>
</dbReference>
<feature type="domain" description="GST N-terminal" evidence="2">
    <location>
        <begin position="3"/>
        <end position="87"/>
    </location>
</feature>
<dbReference type="Gene3D" id="1.20.1050.10">
    <property type="match status" value="1"/>
</dbReference>
<dbReference type="Proteomes" id="UP000756921">
    <property type="component" value="Unassembled WGS sequence"/>
</dbReference>
<dbReference type="InterPro" id="IPR040079">
    <property type="entry name" value="Glutathione_S-Trfase"/>
</dbReference>
<sequence length="218" mass="24607">MSSPKIHLYLSPGACSVAPHILLHESGLDFTTTSYTKEDVFENGGFPDELKKLNPKAKIPVATFDDEVITENPAILTFISQLAPSNQFFGNTPLETVRVYEWLNYLSGTLHSAAYGMFYRPQRFIDVEDGSLAKHVLVKARTTIQDIYSFIDEKLKGRTWAVGEEFTAADAYLYVFFRWGAESMQLDMEKEYPNYARNSKAVEERPSTQAVLKAEGLN</sequence>
<dbReference type="SUPFAM" id="SSF52833">
    <property type="entry name" value="Thioredoxin-like"/>
    <property type="match status" value="1"/>
</dbReference>
<dbReference type="SUPFAM" id="SSF47616">
    <property type="entry name" value="GST C-terminal domain-like"/>
    <property type="match status" value="1"/>
</dbReference>
<gene>
    <name evidence="4" type="ORF">PMIN01_01915</name>
</gene>
<comment type="caution">
    <text evidence="4">The sequence shown here is derived from an EMBL/GenBank/DDBJ whole genome shotgun (WGS) entry which is preliminary data.</text>
</comment>
<protein>
    <submittedName>
        <fullName evidence="4">Glutathione s-transferase</fullName>
    </submittedName>
</protein>